<feature type="transmembrane region" description="Helical" evidence="1">
    <location>
        <begin position="162"/>
        <end position="186"/>
    </location>
</feature>
<dbReference type="RefSeq" id="WP_353708529.1">
    <property type="nucleotide sequence ID" value="NZ_CP159290.1"/>
</dbReference>
<reference evidence="2" key="1">
    <citation type="submission" date="2024-06" db="EMBL/GenBank/DDBJ databases">
        <title>Complete genome sequence of the cellulolytic actinobacterium, Cellulosimicrobium ES-005.</title>
        <authorList>
            <person name="Matthews C.T."/>
            <person name="Underwood K.D."/>
            <person name="Ghanchi K.M."/>
            <person name="Fields S.D."/>
            <person name="Gardner S.G."/>
        </authorList>
    </citation>
    <scope>NUCLEOTIDE SEQUENCE</scope>
    <source>
        <strain evidence="2">ES-005</strain>
    </source>
</reference>
<proteinExistence type="predicted"/>
<gene>
    <name evidence="2" type="ORF">ABRQ22_03045</name>
</gene>
<dbReference type="NCBIfam" id="NF038065">
    <property type="entry name" value="Pr6Pr"/>
    <property type="match status" value="1"/>
</dbReference>
<feature type="transmembrane region" description="Helical" evidence="1">
    <location>
        <begin position="27"/>
        <end position="44"/>
    </location>
</feature>
<name>A0AAU8G2I4_9MICO</name>
<feature type="transmembrane region" description="Helical" evidence="1">
    <location>
        <begin position="124"/>
        <end position="142"/>
    </location>
</feature>
<accession>A0AAU8G2I4</accession>
<feature type="transmembrane region" description="Helical" evidence="1">
    <location>
        <begin position="56"/>
        <end position="77"/>
    </location>
</feature>
<keyword evidence="1" id="KW-0472">Membrane</keyword>
<organism evidence="2">
    <name type="scientific">Cellulosimicrobium sp. ES-005</name>
    <dbReference type="NCBI Taxonomy" id="3163031"/>
    <lineage>
        <taxon>Bacteria</taxon>
        <taxon>Bacillati</taxon>
        <taxon>Actinomycetota</taxon>
        <taxon>Actinomycetes</taxon>
        <taxon>Micrococcales</taxon>
        <taxon>Promicromonosporaceae</taxon>
        <taxon>Cellulosimicrobium</taxon>
    </lineage>
</organism>
<protein>
    <submittedName>
        <fullName evidence="2">Pr6Pr family membrane protein</fullName>
    </submittedName>
</protein>
<evidence type="ECO:0000256" key="1">
    <source>
        <dbReference type="SAM" id="Phobius"/>
    </source>
</evidence>
<keyword evidence="1" id="KW-1133">Transmembrane helix</keyword>
<dbReference type="EMBL" id="CP159290">
    <property type="protein sequence ID" value="XCH30674.1"/>
    <property type="molecule type" value="Genomic_DNA"/>
</dbReference>
<sequence length="200" mass="20849">MTVAVLVVGVVCQLVQGTDPAPALTYYTVDSAILLAATLIVASARPGWAWVDGARGAATSGVVLSGLVFATVIAPATPTGTWIQPHDDAWVRVANVLLHGVGPVLATADYLVRPQRGRRGTFGTALRWCLWPLVYFAVVLPLDLAGQAHVPYPFLDVHEAGWTAVLGAVAGLFVVVLGLGAALVALHRRLGRGSPGHPAR</sequence>
<keyword evidence="1" id="KW-0812">Transmembrane</keyword>
<feature type="transmembrane region" description="Helical" evidence="1">
    <location>
        <begin position="89"/>
        <end position="112"/>
    </location>
</feature>
<evidence type="ECO:0000313" key="2">
    <source>
        <dbReference type="EMBL" id="XCH30674.1"/>
    </source>
</evidence>
<dbReference type="AlphaFoldDB" id="A0AAU8G2I4"/>
<dbReference type="InterPro" id="IPR049713">
    <property type="entry name" value="Pr6Pr-like"/>
</dbReference>